<evidence type="ECO:0000256" key="3">
    <source>
        <dbReference type="SAM" id="MobiDB-lite"/>
    </source>
</evidence>
<accession>A0A843XDG0</accession>
<organism evidence="4 5">
    <name type="scientific">Colocasia esculenta</name>
    <name type="common">Wild taro</name>
    <name type="synonym">Arum esculentum</name>
    <dbReference type="NCBI Taxonomy" id="4460"/>
    <lineage>
        <taxon>Eukaryota</taxon>
        <taxon>Viridiplantae</taxon>
        <taxon>Streptophyta</taxon>
        <taxon>Embryophyta</taxon>
        <taxon>Tracheophyta</taxon>
        <taxon>Spermatophyta</taxon>
        <taxon>Magnoliopsida</taxon>
        <taxon>Liliopsida</taxon>
        <taxon>Araceae</taxon>
        <taxon>Aroideae</taxon>
        <taxon>Colocasieae</taxon>
        <taxon>Colocasia</taxon>
    </lineage>
</organism>
<dbReference type="GO" id="GO:0016272">
    <property type="term" value="C:prefoldin complex"/>
    <property type="evidence" value="ECO:0007669"/>
    <property type="project" value="InterPro"/>
</dbReference>
<evidence type="ECO:0000256" key="1">
    <source>
        <dbReference type="ARBA" id="ARBA00010048"/>
    </source>
</evidence>
<dbReference type="EMBL" id="NMUH01007567">
    <property type="protein sequence ID" value="MQM17469.1"/>
    <property type="molecule type" value="Genomic_DNA"/>
</dbReference>
<dbReference type="PANTHER" id="PTHR12409:SF0">
    <property type="entry name" value="PREFOLDIN SUBUNIT 3"/>
    <property type="match status" value="1"/>
</dbReference>
<dbReference type="GO" id="GO:0005737">
    <property type="term" value="C:cytoplasm"/>
    <property type="evidence" value="ECO:0007669"/>
    <property type="project" value="TreeGrafter"/>
</dbReference>
<sequence length="107" mass="11614">MTSSASSSSPSAPPAAERRGLPAASFVEDVPTYLSQSGLDVNAALSVFQERLQQYKVVEMKLLAQQRDIQAKIPDIEKCLEIVTALQAKKDTGEVRLSYFVTVHSSS</sequence>
<proteinExistence type="inferred from homology"/>
<dbReference type="GO" id="GO:0015631">
    <property type="term" value="F:tubulin binding"/>
    <property type="evidence" value="ECO:0007669"/>
    <property type="project" value="TreeGrafter"/>
</dbReference>
<evidence type="ECO:0000256" key="2">
    <source>
        <dbReference type="ARBA" id="ARBA00023186"/>
    </source>
</evidence>
<dbReference type="GO" id="GO:0007021">
    <property type="term" value="P:tubulin complex assembly"/>
    <property type="evidence" value="ECO:0007669"/>
    <property type="project" value="TreeGrafter"/>
</dbReference>
<dbReference type="OrthoDB" id="6375174at2759"/>
<dbReference type="AlphaFoldDB" id="A0A843XDG0"/>
<evidence type="ECO:0000313" key="4">
    <source>
        <dbReference type="EMBL" id="MQM17469.1"/>
    </source>
</evidence>
<comment type="caution">
    <text evidence="4">The sequence shown here is derived from an EMBL/GenBank/DDBJ whole genome shotgun (WGS) entry which is preliminary data.</text>
</comment>
<reference evidence="4" key="1">
    <citation type="submission" date="2017-07" db="EMBL/GenBank/DDBJ databases">
        <title>Taro Niue Genome Assembly and Annotation.</title>
        <authorList>
            <person name="Atibalentja N."/>
            <person name="Keating K."/>
            <person name="Fields C.J."/>
        </authorList>
    </citation>
    <scope>NUCLEOTIDE SEQUENCE</scope>
    <source>
        <strain evidence="4">Niue_2</strain>
        <tissue evidence="4">Leaf</tissue>
    </source>
</reference>
<dbReference type="InterPro" id="IPR016655">
    <property type="entry name" value="PFD3"/>
</dbReference>
<name>A0A843XDG0_COLES</name>
<dbReference type="GO" id="GO:0006457">
    <property type="term" value="P:protein folding"/>
    <property type="evidence" value="ECO:0007669"/>
    <property type="project" value="InterPro"/>
</dbReference>
<dbReference type="GO" id="GO:0007017">
    <property type="term" value="P:microtubule-based process"/>
    <property type="evidence" value="ECO:0007669"/>
    <property type="project" value="TreeGrafter"/>
</dbReference>
<dbReference type="PANTHER" id="PTHR12409">
    <property type="entry name" value="PREFOLDIN SUBUNIT 3"/>
    <property type="match status" value="1"/>
</dbReference>
<evidence type="ECO:0000313" key="5">
    <source>
        <dbReference type="Proteomes" id="UP000652761"/>
    </source>
</evidence>
<dbReference type="Proteomes" id="UP000652761">
    <property type="component" value="Unassembled WGS sequence"/>
</dbReference>
<comment type="similarity">
    <text evidence="1">Belongs to the prefoldin subunit alpha family.</text>
</comment>
<protein>
    <recommendedName>
        <fullName evidence="6">Prefoldin subunit 3</fullName>
    </recommendedName>
</protein>
<keyword evidence="5" id="KW-1185">Reference proteome</keyword>
<evidence type="ECO:0008006" key="6">
    <source>
        <dbReference type="Google" id="ProtNLM"/>
    </source>
</evidence>
<feature type="region of interest" description="Disordered" evidence="3">
    <location>
        <begin position="1"/>
        <end position="20"/>
    </location>
</feature>
<feature type="compositionally biased region" description="Low complexity" evidence="3">
    <location>
        <begin position="1"/>
        <end position="10"/>
    </location>
</feature>
<gene>
    <name evidence="4" type="ORF">Taro_050441</name>
</gene>
<keyword evidence="2" id="KW-0143">Chaperone</keyword>